<keyword evidence="2" id="KW-1185">Reference proteome</keyword>
<proteinExistence type="predicted"/>
<organism evidence="1 2">
    <name type="scientific">Paraglomus occultum</name>
    <dbReference type="NCBI Taxonomy" id="144539"/>
    <lineage>
        <taxon>Eukaryota</taxon>
        <taxon>Fungi</taxon>
        <taxon>Fungi incertae sedis</taxon>
        <taxon>Mucoromycota</taxon>
        <taxon>Glomeromycotina</taxon>
        <taxon>Glomeromycetes</taxon>
        <taxon>Paraglomerales</taxon>
        <taxon>Paraglomeraceae</taxon>
        <taxon>Paraglomus</taxon>
    </lineage>
</organism>
<comment type="caution">
    <text evidence="1">The sequence shown here is derived from an EMBL/GenBank/DDBJ whole genome shotgun (WGS) entry which is preliminary data.</text>
</comment>
<accession>A0A9N9E4L4</accession>
<dbReference type="AlphaFoldDB" id="A0A9N9E4L4"/>
<dbReference type="Proteomes" id="UP000789572">
    <property type="component" value="Unassembled WGS sequence"/>
</dbReference>
<dbReference type="EMBL" id="CAJVPJ010005236">
    <property type="protein sequence ID" value="CAG8659833.1"/>
    <property type="molecule type" value="Genomic_DNA"/>
</dbReference>
<evidence type="ECO:0000313" key="1">
    <source>
        <dbReference type="EMBL" id="CAG8659833.1"/>
    </source>
</evidence>
<protein>
    <submittedName>
        <fullName evidence="1">8601_t:CDS:1</fullName>
    </submittedName>
</protein>
<sequence length="46" mass="5109">TYNSYANACKAGGNGDGIYLFLAARLDTNIVYHLVKRLYQSVVVKQ</sequence>
<name>A0A9N9E4L4_9GLOM</name>
<gene>
    <name evidence="1" type="ORF">POCULU_LOCUS10400</name>
</gene>
<reference evidence="1" key="1">
    <citation type="submission" date="2021-06" db="EMBL/GenBank/DDBJ databases">
        <authorList>
            <person name="Kallberg Y."/>
            <person name="Tangrot J."/>
            <person name="Rosling A."/>
        </authorList>
    </citation>
    <scope>NUCLEOTIDE SEQUENCE</scope>
    <source>
        <strain evidence="1">IA702</strain>
    </source>
</reference>
<evidence type="ECO:0000313" key="2">
    <source>
        <dbReference type="Proteomes" id="UP000789572"/>
    </source>
</evidence>
<feature type="non-terminal residue" evidence="1">
    <location>
        <position position="46"/>
    </location>
</feature>
<feature type="non-terminal residue" evidence="1">
    <location>
        <position position="1"/>
    </location>
</feature>